<protein>
    <submittedName>
        <fullName evidence="1">Uncharacterized protein</fullName>
    </submittedName>
</protein>
<evidence type="ECO:0000313" key="2">
    <source>
        <dbReference type="Proteomes" id="UP000644140"/>
    </source>
</evidence>
<accession>A0A8I1DGR5</accession>
<gene>
    <name evidence="1" type="ORF">I9054_001220</name>
</gene>
<evidence type="ECO:0000313" key="1">
    <source>
        <dbReference type="EMBL" id="UUN98128.1"/>
    </source>
</evidence>
<sequence>MKMHIKLGSTTLPFTQLTSEQFEQYCEWLLYKDKDLTNVHRIQGNGHYQGGLDICANLAKFPQKLTAYECKCWRSLSIQELENTVKKFKQNDLISKIKKYVIILAQDQLPRNIRKKWDEIHQELHALGIESELWTAVTLTAKSQPYPDIVSKYFPMAPESQFYNEWMLRTHFIETLHKALIDPIENNREAAKEFLNFSSLNYSDFDETFYKDGNWEIKRKWIEISALLPTQNHVGSATITVKTHDAHGVSVVLENKWMLENFLGNSGQPILSRYRPFYIDSPSNISEVIDLQNCRFNLPAEVVQQITEVADSLTIAYLRAIQKIEDIWKAYNFPFISWNSRTYVALCTLPKQVWDLLIKFTNVHDVDNGNTDWHIFSASRNFIQLYTGEKYKPVEDVYHGMFWAENIEGINDQDELTLLWEPPLSKIPISEKQWWSCQTSFEWITEKFIPEVISWDKKKSIFTYFNSLKKINGLKDLEDFGYIRDIREFALLKDHYYRTLGILKTIELLQAFYISHHSNRAYFTTNEISQLYLCLIPLVENAKVYFSYISSKLDFYNEEFANFEELLNALRGRVEEEIFLMNNHEIELIFRAMCECIYGDESWIDINLQEEIYLALKPFIEFHDHQLLIDRYSKFM</sequence>
<dbReference type="Proteomes" id="UP000644140">
    <property type="component" value="Chromosome"/>
</dbReference>
<dbReference type="EMBL" id="CP092085">
    <property type="protein sequence ID" value="UUN98128.1"/>
    <property type="molecule type" value="Genomic_DNA"/>
</dbReference>
<organism evidence="1 2">
    <name type="scientific">Acinetobacter bereziniae</name>
    <name type="common">Acinetobacter genomosp. 10</name>
    <dbReference type="NCBI Taxonomy" id="106648"/>
    <lineage>
        <taxon>Bacteria</taxon>
        <taxon>Pseudomonadati</taxon>
        <taxon>Pseudomonadota</taxon>
        <taxon>Gammaproteobacteria</taxon>
        <taxon>Moraxellales</taxon>
        <taxon>Moraxellaceae</taxon>
        <taxon>Acinetobacter</taxon>
    </lineage>
</organism>
<dbReference type="RefSeq" id="WP_198114453.1">
    <property type="nucleotide sequence ID" value="NZ_CP092085.1"/>
</dbReference>
<dbReference type="AlphaFoldDB" id="A0A8I1DGR5"/>
<name>A0A8I1DGR5_ACIBZ</name>
<proteinExistence type="predicted"/>
<reference evidence="1" key="1">
    <citation type="submission" date="2022-02" db="EMBL/GenBank/DDBJ databases">
        <title>Characterization of Tn125 harboring carbapenem-resistant Acinetobacter bereziniae clinical isolates.</title>
        <authorList>
            <person name="Wong N.-K."/>
            <person name="Pan Q."/>
        </authorList>
    </citation>
    <scope>NUCLEOTIDE SEQUENCE</scope>
    <source>
        <strain evidence="1">GD03393</strain>
    </source>
</reference>